<gene>
    <name evidence="1" type="ORF">HNR71_001654</name>
    <name evidence="2" type="ORF">HPO96_32700</name>
</gene>
<dbReference type="AlphaFoldDB" id="A0A7Y4P3F9"/>
<dbReference type="Proteomes" id="UP000553957">
    <property type="component" value="Unassembled WGS sequence"/>
</dbReference>
<dbReference type="EMBL" id="JACHKF010000001">
    <property type="protein sequence ID" value="MBB6566017.1"/>
    <property type="molecule type" value="Genomic_DNA"/>
</dbReference>
<reference evidence="2 3" key="1">
    <citation type="submission" date="2020-05" db="EMBL/GenBank/DDBJ databases">
        <title>Genome sequence of Kribbella sandramycini ATCC 39419.</title>
        <authorList>
            <person name="Maclea K.S."/>
            <person name="Fair J.L."/>
        </authorList>
    </citation>
    <scope>NUCLEOTIDE SEQUENCE [LARGE SCALE GENOMIC DNA]</scope>
    <source>
        <strain evidence="2 3">ATCC 39419</strain>
    </source>
</reference>
<evidence type="ECO:0000313" key="2">
    <source>
        <dbReference type="EMBL" id="NOL45018.1"/>
    </source>
</evidence>
<proteinExistence type="predicted"/>
<accession>A0A7Y4P3F9</accession>
<dbReference type="RefSeq" id="WP_171678267.1">
    <property type="nucleotide sequence ID" value="NZ_BAAAGT010000001.1"/>
</dbReference>
<evidence type="ECO:0000313" key="1">
    <source>
        <dbReference type="EMBL" id="MBB6566017.1"/>
    </source>
</evidence>
<protein>
    <submittedName>
        <fullName evidence="2">Uncharacterized protein</fullName>
    </submittedName>
</protein>
<keyword evidence="3" id="KW-1185">Reference proteome</keyword>
<name>A0A7Y4P3F9_9ACTN</name>
<evidence type="ECO:0000313" key="3">
    <source>
        <dbReference type="Proteomes" id="UP000534306"/>
    </source>
</evidence>
<sequence>MPELTDDQLGSLLRETFTDHQADVDTLPEATKSRRRLITPALVAAAVLSVVAGSVYAVRNAGPDAEAPVASPSSPTAQFEVTDDDTKVWTLSAQTLAKGLKPAAGWEKLILQGLRDSKTGPEPVIEPKQRRLIALMTSDHGPAEWRGSAPLPPELYQECDNDRIGLIELGKITKVGDTRVLRVRLTQSCHGDYTATYTLVKDPSFQSRYTVWMLKSTSNVVQSIR</sequence>
<evidence type="ECO:0000313" key="4">
    <source>
        <dbReference type="Proteomes" id="UP000553957"/>
    </source>
</evidence>
<reference evidence="1 4" key="2">
    <citation type="submission" date="2020-08" db="EMBL/GenBank/DDBJ databases">
        <title>Sequencing the genomes of 1000 actinobacteria strains.</title>
        <authorList>
            <person name="Klenk H.-P."/>
        </authorList>
    </citation>
    <scope>NUCLEOTIDE SEQUENCE [LARGE SCALE GENOMIC DNA]</scope>
    <source>
        <strain evidence="1 4">DSM 15626</strain>
    </source>
</reference>
<organism evidence="2 3">
    <name type="scientific">Kribbella sandramycini</name>
    <dbReference type="NCBI Taxonomy" id="60450"/>
    <lineage>
        <taxon>Bacteria</taxon>
        <taxon>Bacillati</taxon>
        <taxon>Actinomycetota</taxon>
        <taxon>Actinomycetes</taxon>
        <taxon>Propionibacteriales</taxon>
        <taxon>Kribbellaceae</taxon>
        <taxon>Kribbella</taxon>
    </lineage>
</organism>
<comment type="caution">
    <text evidence="2">The sequence shown here is derived from an EMBL/GenBank/DDBJ whole genome shotgun (WGS) entry which is preliminary data.</text>
</comment>
<dbReference type="EMBL" id="JABJRC010000010">
    <property type="protein sequence ID" value="NOL45018.1"/>
    <property type="molecule type" value="Genomic_DNA"/>
</dbReference>
<dbReference type="Proteomes" id="UP000534306">
    <property type="component" value="Unassembled WGS sequence"/>
</dbReference>